<proteinExistence type="predicted"/>
<dbReference type="RefSeq" id="WP_138563689.1">
    <property type="nucleotide sequence ID" value="NZ_CP040602.1"/>
</dbReference>
<dbReference type="InterPro" id="IPR046735">
    <property type="entry name" value="PA2779-like"/>
</dbReference>
<keyword evidence="4" id="KW-1185">Reference proteome</keyword>
<keyword evidence="1" id="KW-0472">Membrane</keyword>
<gene>
    <name evidence="3" type="ORF">FE785_01410</name>
</gene>
<keyword evidence="1" id="KW-1133">Transmembrane helix</keyword>
<evidence type="ECO:0000256" key="1">
    <source>
        <dbReference type="SAM" id="Phobius"/>
    </source>
</evidence>
<dbReference type="Pfam" id="PF20332">
    <property type="entry name" value="DUF6627"/>
    <property type="match status" value="1"/>
</dbReference>
<feature type="signal peptide" evidence="2">
    <location>
        <begin position="1"/>
        <end position="23"/>
    </location>
</feature>
<organism evidence="3 4">
    <name type="scientific">Thiomicrorhabdus sediminis</name>
    <dbReference type="NCBI Taxonomy" id="2580412"/>
    <lineage>
        <taxon>Bacteria</taxon>
        <taxon>Pseudomonadati</taxon>
        <taxon>Pseudomonadota</taxon>
        <taxon>Gammaproteobacteria</taxon>
        <taxon>Thiotrichales</taxon>
        <taxon>Piscirickettsiaceae</taxon>
        <taxon>Thiomicrorhabdus</taxon>
    </lineage>
</organism>
<evidence type="ECO:0008006" key="5">
    <source>
        <dbReference type="Google" id="ProtNLM"/>
    </source>
</evidence>
<feature type="transmembrane region" description="Helical" evidence="1">
    <location>
        <begin position="95"/>
        <end position="118"/>
    </location>
</feature>
<dbReference type="EMBL" id="CP040602">
    <property type="protein sequence ID" value="QCU89382.1"/>
    <property type="molecule type" value="Genomic_DNA"/>
</dbReference>
<name>A0A4P9K3E3_9GAMM</name>
<keyword evidence="2" id="KW-0732">Signal</keyword>
<dbReference type="NCBIfam" id="NF033919">
    <property type="entry name" value="PA2779_fam"/>
    <property type="match status" value="1"/>
</dbReference>
<sequence length="125" mass="13844">MRKAITLSVLLSFFSVLALPVQAAMVGTEEIVQNAQMIDERAKLNEFLQREDVKVQFENMGVASQDIEQRVAALTDQEVIQLNQQMETLPAGEGIVGLAVFLFVVFIITDALGATDLFDFVDPIR</sequence>
<dbReference type="PIRSF" id="PIRSF029543">
    <property type="entry name" value="UCP029543"/>
    <property type="match status" value="1"/>
</dbReference>
<dbReference type="AlphaFoldDB" id="A0A4P9K3E3"/>
<evidence type="ECO:0000313" key="4">
    <source>
        <dbReference type="Proteomes" id="UP000304864"/>
    </source>
</evidence>
<evidence type="ECO:0000256" key="2">
    <source>
        <dbReference type="SAM" id="SignalP"/>
    </source>
</evidence>
<evidence type="ECO:0000313" key="3">
    <source>
        <dbReference type="EMBL" id="QCU89382.1"/>
    </source>
</evidence>
<dbReference type="OrthoDB" id="6401969at2"/>
<dbReference type="InterPro" id="IPR016924">
    <property type="entry name" value="UCP029543"/>
</dbReference>
<protein>
    <recommendedName>
        <fullName evidence="5">PA2779 family protein</fullName>
    </recommendedName>
</protein>
<accession>A0A4P9K3E3</accession>
<dbReference type="KEGG" id="thig:FE785_01410"/>
<dbReference type="Proteomes" id="UP000304864">
    <property type="component" value="Chromosome"/>
</dbReference>
<feature type="chain" id="PRO_5020836923" description="PA2779 family protein" evidence="2">
    <location>
        <begin position="24"/>
        <end position="125"/>
    </location>
</feature>
<keyword evidence="1" id="KW-0812">Transmembrane</keyword>
<reference evidence="3 4" key="1">
    <citation type="submission" date="2019-05" db="EMBL/GenBank/DDBJ databases">
        <title>Thiomicrorhabdus sediminis sp. nov, a novel sulfur-oxidizing bacterium isolated from coastal sediment.</title>
        <authorList>
            <person name="Liu X."/>
        </authorList>
    </citation>
    <scope>NUCLEOTIDE SEQUENCE [LARGE SCALE GENOMIC DNA]</scope>
    <source>
        <strain evidence="3 4">G1</strain>
    </source>
</reference>